<name>A0ABP4L8A0_9MICO</name>
<organism evidence="2 3">
    <name type="scientific">Brevibacterium permense</name>
    <dbReference type="NCBI Taxonomy" id="234834"/>
    <lineage>
        <taxon>Bacteria</taxon>
        <taxon>Bacillati</taxon>
        <taxon>Actinomycetota</taxon>
        <taxon>Actinomycetes</taxon>
        <taxon>Micrococcales</taxon>
        <taxon>Brevibacteriaceae</taxon>
        <taxon>Brevibacterium</taxon>
    </lineage>
</organism>
<evidence type="ECO:0000313" key="2">
    <source>
        <dbReference type="EMBL" id="GAA1518585.1"/>
    </source>
</evidence>
<dbReference type="InterPro" id="IPR042070">
    <property type="entry name" value="PucR_C-HTH_sf"/>
</dbReference>
<reference evidence="3" key="1">
    <citation type="journal article" date="2019" name="Int. J. Syst. Evol. Microbiol.">
        <title>The Global Catalogue of Microorganisms (GCM) 10K type strain sequencing project: providing services to taxonomists for standard genome sequencing and annotation.</title>
        <authorList>
            <consortium name="The Broad Institute Genomics Platform"/>
            <consortium name="The Broad Institute Genome Sequencing Center for Infectious Disease"/>
            <person name="Wu L."/>
            <person name="Ma J."/>
        </authorList>
    </citation>
    <scope>NUCLEOTIDE SEQUENCE [LARGE SCALE GENOMIC DNA]</scope>
    <source>
        <strain evidence="3">JCM 13318</strain>
    </source>
</reference>
<dbReference type="PANTHER" id="PTHR33744">
    <property type="entry name" value="CARBOHYDRATE DIACID REGULATOR"/>
    <property type="match status" value="1"/>
</dbReference>
<evidence type="ECO:0000313" key="3">
    <source>
        <dbReference type="Proteomes" id="UP001500177"/>
    </source>
</evidence>
<comment type="caution">
    <text evidence="2">The sequence shown here is derived from an EMBL/GenBank/DDBJ whole genome shotgun (WGS) entry which is preliminary data.</text>
</comment>
<dbReference type="EMBL" id="BAAALX010000010">
    <property type="protein sequence ID" value="GAA1518585.1"/>
    <property type="molecule type" value="Genomic_DNA"/>
</dbReference>
<gene>
    <name evidence="2" type="ORF">GCM10009690_22090</name>
</gene>
<sequence>MGGIVEQIEQDFKKPEYRYMQPTLDYLARMLACSLYIEDSEGRLLFAQSDPVGDDWRTDFTPLSLPAIRHYERATRIWTRSAETYIPVPGDQSFQFRRTVIPLTYHSEVFSFIHIVSPAPSQHWPVGDPEIGELVTAVANKLFILVLGTINEYRAEIYHQHARIDVRRAARDHPRTLTGAADVLTACAFVPLCSSINTNARTIDYRSMATMAGMTLADRLTEEHGPVTGVTCRSESDSARLDLIMYFTTVGSLRLAEIAKQLRDALSALHWNLKIGLSMIPDGQAGIERGEQEARAMINLSSDASRAPQVLTRDDGGVSALALVRGGGAGFLGYAEFIKSALADAEPELLDTARSFARHECNVSNTAIALEVDRRTVTYRLHRIARLTGLDLPSFPAKIVLYLAFLPESPET</sequence>
<feature type="domain" description="PucR C-terminal helix-turn-helix" evidence="1">
    <location>
        <begin position="349"/>
        <end position="405"/>
    </location>
</feature>
<protein>
    <recommendedName>
        <fullName evidence="1">PucR C-terminal helix-turn-helix domain-containing protein</fullName>
    </recommendedName>
</protein>
<keyword evidence="3" id="KW-1185">Reference proteome</keyword>
<accession>A0ABP4L8A0</accession>
<proteinExistence type="predicted"/>
<dbReference type="PANTHER" id="PTHR33744:SF7">
    <property type="entry name" value="PUCR FAMILY TRANSCRIPTIONAL REGULATOR"/>
    <property type="match status" value="1"/>
</dbReference>
<dbReference type="RefSeq" id="WP_173154819.1">
    <property type="nucleotide sequence ID" value="NZ_BAAALX010000010.1"/>
</dbReference>
<dbReference type="InterPro" id="IPR051448">
    <property type="entry name" value="CdaR-like_regulators"/>
</dbReference>
<dbReference type="InterPro" id="IPR025736">
    <property type="entry name" value="PucR_C-HTH_dom"/>
</dbReference>
<dbReference type="Gene3D" id="1.10.10.2840">
    <property type="entry name" value="PucR C-terminal helix-turn-helix domain"/>
    <property type="match status" value="1"/>
</dbReference>
<evidence type="ECO:0000259" key="1">
    <source>
        <dbReference type="Pfam" id="PF13556"/>
    </source>
</evidence>
<dbReference type="Proteomes" id="UP001500177">
    <property type="component" value="Unassembled WGS sequence"/>
</dbReference>
<dbReference type="Pfam" id="PF13556">
    <property type="entry name" value="HTH_30"/>
    <property type="match status" value="1"/>
</dbReference>